<evidence type="ECO:0000256" key="1">
    <source>
        <dbReference type="SAM" id="MobiDB-lite"/>
    </source>
</evidence>
<dbReference type="Proteomes" id="UP000774570">
    <property type="component" value="Unassembled WGS sequence"/>
</dbReference>
<feature type="transmembrane region" description="Helical" evidence="2">
    <location>
        <begin position="32"/>
        <end position="52"/>
    </location>
</feature>
<reference evidence="3 4" key="1">
    <citation type="submission" date="2021-07" db="EMBL/GenBank/DDBJ databases">
        <title>Actinomadura sp. PM05-2 isolated from lichen.</title>
        <authorList>
            <person name="Somphong A."/>
            <person name="Phongsopitanun W."/>
            <person name="Tanasupawat S."/>
            <person name="Peongsungnone V."/>
        </authorList>
    </citation>
    <scope>NUCLEOTIDE SEQUENCE [LARGE SCALE GENOMIC DNA]</scope>
    <source>
        <strain evidence="3 4">PM05-2</strain>
    </source>
</reference>
<proteinExistence type="predicted"/>
<dbReference type="RefSeq" id="WP_220162645.1">
    <property type="nucleotide sequence ID" value="NZ_JAIBOA010000001.1"/>
</dbReference>
<accession>A0ABS7FNJ8</accession>
<evidence type="ECO:0000313" key="4">
    <source>
        <dbReference type="Proteomes" id="UP000774570"/>
    </source>
</evidence>
<feature type="transmembrane region" description="Helical" evidence="2">
    <location>
        <begin position="208"/>
        <end position="234"/>
    </location>
</feature>
<dbReference type="EMBL" id="JAIBOA010000001">
    <property type="protein sequence ID" value="MBW8481167.1"/>
    <property type="molecule type" value="Genomic_DNA"/>
</dbReference>
<keyword evidence="2" id="KW-0812">Transmembrane</keyword>
<keyword evidence="2" id="KW-1133">Transmembrane helix</keyword>
<protein>
    <submittedName>
        <fullName evidence="3">Uncharacterized protein</fullName>
    </submittedName>
</protein>
<evidence type="ECO:0000313" key="3">
    <source>
        <dbReference type="EMBL" id="MBW8481167.1"/>
    </source>
</evidence>
<organism evidence="3 4">
    <name type="scientific">Actinomadura parmotrematis</name>
    <dbReference type="NCBI Taxonomy" id="2864039"/>
    <lineage>
        <taxon>Bacteria</taxon>
        <taxon>Bacillati</taxon>
        <taxon>Actinomycetota</taxon>
        <taxon>Actinomycetes</taxon>
        <taxon>Streptosporangiales</taxon>
        <taxon>Thermomonosporaceae</taxon>
        <taxon>Actinomadura</taxon>
    </lineage>
</organism>
<feature type="transmembrane region" description="Helical" evidence="2">
    <location>
        <begin position="93"/>
        <end position="116"/>
    </location>
</feature>
<sequence>MSSTETARADAPPREPDGAGGGPLPPFLRANAVTLAAGAVAALLGGVVWFALPHEHDITSLWIFLFKLTPFAAGAVAVAWLHVGWARRLRLPLVAVPACFLVFFCFFVPRIFFVARKPTEELYYTVLTLVPFVILALALAYRLGGGPRGTTLRLSAAMLLLQLSGLEDLAFLTVNPQTDPKWTPIPDTWTWADHIKVFLGHYPSKEEAYAFIAVHVLLALAVLFVPASAVRAGWAKVRRGR</sequence>
<feature type="transmembrane region" description="Helical" evidence="2">
    <location>
        <begin position="156"/>
        <end position="174"/>
    </location>
</feature>
<gene>
    <name evidence="3" type="ORF">K1Y72_02215</name>
</gene>
<keyword evidence="2" id="KW-0472">Membrane</keyword>
<evidence type="ECO:0000256" key="2">
    <source>
        <dbReference type="SAM" id="Phobius"/>
    </source>
</evidence>
<feature type="compositionally biased region" description="Basic and acidic residues" evidence="1">
    <location>
        <begin position="7"/>
        <end position="17"/>
    </location>
</feature>
<feature type="transmembrane region" description="Helical" evidence="2">
    <location>
        <begin position="122"/>
        <end position="144"/>
    </location>
</feature>
<feature type="transmembrane region" description="Helical" evidence="2">
    <location>
        <begin position="58"/>
        <end position="81"/>
    </location>
</feature>
<comment type="caution">
    <text evidence="3">The sequence shown here is derived from an EMBL/GenBank/DDBJ whole genome shotgun (WGS) entry which is preliminary data.</text>
</comment>
<feature type="region of interest" description="Disordered" evidence="1">
    <location>
        <begin position="1"/>
        <end position="22"/>
    </location>
</feature>
<keyword evidence="4" id="KW-1185">Reference proteome</keyword>
<name>A0ABS7FNJ8_9ACTN</name>